<feature type="region of interest" description="Disordered" evidence="2">
    <location>
        <begin position="381"/>
        <end position="406"/>
    </location>
</feature>
<reference evidence="5 6" key="1">
    <citation type="submission" date="2017-04" db="EMBL/GenBank/DDBJ databases">
        <title>Burkholderia puraquae sp. nov., a novel Burkholderia cepacia complex species from hospital setting samples.</title>
        <authorList>
            <person name="Martina P."/>
            <person name="Leguizamon M."/>
            <person name="Prieto C."/>
            <person name="Sousa S."/>
            <person name="Montanaro P."/>
            <person name="Draghi W."/>
            <person name="Staembler M."/>
            <person name="Bettiol M."/>
            <person name="Figoli C."/>
            <person name="Palau J."/>
            <person name="Alvarez F."/>
            <person name="Benetti S."/>
            <person name="Anchat E."/>
            <person name="Vescina C."/>
            <person name="Ferreras J."/>
            <person name="Lasch P."/>
            <person name="Lagares A."/>
            <person name="Zorreguieta A."/>
            <person name="Yantorno O."/>
            <person name="Bosch A."/>
        </authorList>
    </citation>
    <scope>NUCLEOTIDE SEQUENCE [LARGE SCALE GENOMIC DNA]</scope>
    <source>
        <strain evidence="5 6">CAMPA 1040</strain>
    </source>
</reference>
<dbReference type="SUPFAM" id="SSF53448">
    <property type="entry name" value="Nucleotide-diphospho-sugar transferases"/>
    <property type="match status" value="1"/>
</dbReference>
<dbReference type="InterPro" id="IPR029063">
    <property type="entry name" value="SAM-dependent_MTases_sf"/>
</dbReference>
<dbReference type="Gene3D" id="3.90.550.10">
    <property type="entry name" value="Spore Coat Polysaccharide Biosynthesis Protein SpsA, Chain A"/>
    <property type="match status" value="1"/>
</dbReference>
<protein>
    <recommendedName>
        <fullName evidence="3">Glycosyltransferase 2-like domain-containing protein</fullName>
    </recommendedName>
</protein>
<evidence type="ECO:0000259" key="3">
    <source>
        <dbReference type="Pfam" id="PF00535"/>
    </source>
</evidence>
<proteinExistence type="predicted"/>
<dbReference type="RefSeq" id="WP_085039622.1">
    <property type="nucleotide sequence ID" value="NZ_CADIKG010000017.1"/>
</dbReference>
<dbReference type="AlphaFoldDB" id="A0A1X1PH77"/>
<dbReference type="Pfam" id="PF00535">
    <property type="entry name" value="Glycos_transf_2"/>
    <property type="match status" value="1"/>
</dbReference>
<dbReference type="Pfam" id="PF13578">
    <property type="entry name" value="Methyltransf_24"/>
    <property type="match status" value="1"/>
</dbReference>
<dbReference type="Pfam" id="PF13692">
    <property type="entry name" value="Glyco_trans_1_4"/>
    <property type="match status" value="1"/>
</dbReference>
<gene>
    <name evidence="5" type="ORF">B7G54_14070</name>
    <name evidence="4" type="ORF">LMG29660_05382</name>
</gene>
<evidence type="ECO:0000256" key="1">
    <source>
        <dbReference type="SAM" id="Coils"/>
    </source>
</evidence>
<accession>A0A1X1PH77</accession>
<name>A0A1X1PH77_9BURK</name>
<dbReference type="CDD" id="cd04186">
    <property type="entry name" value="GT_2_like_c"/>
    <property type="match status" value="1"/>
</dbReference>
<evidence type="ECO:0000313" key="6">
    <source>
        <dbReference type="Proteomes" id="UP000193146"/>
    </source>
</evidence>
<dbReference type="PANTHER" id="PTHR43179">
    <property type="entry name" value="RHAMNOSYLTRANSFERASE WBBL"/>
    <property type="match status" value="1"/>
</dbReference>
<dbReference type="Gene3D" id="3.40.50.150">
    <property type="entry name" value="Vaccinia Virus protein VP39"/>
    <property type="match status" value="1"/>
</dbReference>
<dbReference type="Proteomes" id="UP000193146">
    <property type="component" value="Unassembled WGS sequence"/>
</dbReference>
<dbReference type="Gene3D" id="3.40.50.2000">
    <property type="entry name" value="Glycogen Phosphorylase B"/>
    <property type="match status" value="1"/>
</dbReference>
<feature type="domain" description="Glycosyltransferase 2-like" evidence="3">
    <location>
        <begin position="441"/>
        <end position="556"/>
    </location>
</feature>
<dbReference type="SUPFAM" id="SSF53335">
    <property type="entry name" value="S-adenosyl-L-methionine-dependent methyltransferases"/>
    <property type="match status" value="1"/>
</dbReference>
<feature type="coiled-coil region" evidence="1">
    <location>
        <begin position="301"/>
        <end position="328"/>
    </location>
</feature>
<dbReference type="InterPro" id="IPR029044">
    <property type="entry name" value="Nucleotide-diphossugar_trans"/>
</dbReference>
<dbReference type="CDD" id="cd03801">
    <property type="entry name" value="GT4_PimA-like"/>
    <property type="match status" value="1"/>
</dbReference>
<dbReference type="InterPro" id="IPR001173">
    <property type="entry name" value="Glyco_trans_2-like"/>
</dbReference>
<organism evidence="5 6">
    <name type="scientific">Burkholderia puraquae</name>
    <dbReference type="NCBI Taxonomy" id="1904757"/>
    <lineage>
        <taxon>Bacteria</taxon>
        <taxon>Pseudomonadati</taxon>
        <taxon>Pseudomonadota</taxon>
        <taxon>Betaproteobacteria</taxon>
        <taxon>Burkholderiales</taxon>
        <taxon>Burkholderiaceae</taxon>
        <taxon>Burkholderia</taxon>
        <taxon>Burkholderia cepacia complex</taxon>
    </lineage>
</organism>
<dbReference type="PANTHER" id="PTHR43179:SF7">
    <property type="entry name" value="RHAMNOSYLTRANSFERASE WBBL"/>
    <property type="match status" value="1"/>
</dbReference>
<dbReference type="OrthoDB" id="9816564at2"/>
<sequence>MKNTTSQYSLPEIVEALGIDGELFWEPRRLVSPGAWAGHIATAFWLVKAIQPRVLVELGTHSGNSYSAFCQAVSQYGLSTRCFAVDTWQGDEHAGHYDEDVFESISTFNDLNYAGFSKLLRMTFDEARGYFPSHPQGEIDLLHIDGLHTYEAVKHDFDTWSDALSDRAVVLFHDINVRERGFGVWQLWQELSAKYPSFEFDNSEGLGLLCTGAESAPLIAKLIELGDDPAAASTIRAMFAARGEAFRRQVQVIDLDRHARNLSSEIARLSHDGQAAKAWFDERVVALEADLAQAREEQSSRAASKAECERLSSEVERLEAKLAQQRSAHEGQLHSLMESELRERDQIIQSFQSSTSWRVTAPMRAVISRLRGAGAVSPLVRSSTGVSGSGGSSMKASRASDAGQGGDAKTAMRAGFKVRFDAFLTSSGMLRFKQHAEPDVSILLILYNSVELSYACLASIAEVLGSSEIRAEVIILDNASTDATSRLLDRIEGAAIIRSNENLHFLRGTNRAAKEARGKYLLFLNNDALLMPGSLEAAVALCEAEGDVGAVGGRIILPDGSLQEAGSVVWQNGACTGYGRGAAPDGAEYMFRRDVDYCSGAFLLTPRQLFECLNAFDERYAPAYYEETDYCLRLWESGRRVVFDPDVVILHYEFGSASTSDQALQLQQRNHALFRERHADWLREQREVALDKILWARAVRSSRKRLLFIEDRVPHENLGAGYPRALELLCALETAGSDITLFPMFRHEESWSAIRRTVPASVEVMRDYSARELPQFLKERAGYYDAIVVCRPHNMKAFLGATNEGKSPWVSNATIIYDAESLFSSRVLLERKLSGETVSSDEARKLIADEIALTRPAKAIISVSEAEKRQFESHGVGPVYVLGHAIEPTPTPRAFAQRADFLFVGGIHDDKSPNADSLRWFVTQIWPRVLEKLGADLKLHIVGYNRAASVFALKDRSVHLVGRVDELEPWYDAARVVIAPTRIAAGIPLKAHSAASYGVPMVTTRLIAEQLGWESGVHLLAEDDADAYADACVRLYSDEALWNAVRANALKRVAVDCSMQRFDLTVSDLFAQIPGSDSPSRNSSTQK</sequence>
<reference evidence="4 7" key="2">
    <citation type="submission" date="2020-04" db="EMBL/GenBank/DDBJ databases">
        <authorList>
            <person name="De Canck E."/>
        </authorList>
    </citation>
    <scope>NUCLEOTIDE SEQUENCE [LARGE SCALE GENOMIC DNA]</scope>
    <source>
        <strain evidence="4 7">LMG 29660</strain>
    </source>
</reference>
<evidence type="ECO:0000313" key="5">
    <source>
        <dbReference type="EMBL" id="ORT85690.1"/>
    </source>
</evidence>
<dbReference type="EMBL" id="NBYX01000006">
    <property type="protein sequence ID" value="ORT85690.1"/>
    <property type="molecule type" value="Genomic_DNA"/>
</dbReference>
<evidence type="ECO:0000313" key="4">
    <source>
        <dbReference type="EMBL" id="CAB3765869.1"/>
    </source>
</evidence>
<dbReference type="EMBL" id="CADIKG010000017">
    <property type="protein sequence ID" value="CAB3765869.1"/>
    <property type="molecule type" value="Genomic_DNA"/>
</dbReference>
<evidence type="ECO:0000313" key="7">
    <source>
        <dbReference type="Proteomes" id="UP000494135"/>
    </source>
</evidence>
<dbReference type="Proteomes" id="UP000494135">
    <property type="component" value="Unassembled WGS sequence"/>
</dbReference>
<evidence type="ECO:0000256" key="2">
    <source>
        <dbReference type="SAM" id="MobiDB-lite"/>
    </source>
</evidence>
<keyword evidence="6" id="KW-1185">Reference proteome</keyword>
<dbReference type="SUPFAM" id="SSF53756">
    <property type="entry name" value="UDP-Glycosyltransferase/glycogen phosphorylase"/>
    <property type="match status" value="1"/>
</dbReference>
<keyword evidence="1" id="KW-0175">Coiled coil</keyword>